<proteinExistence type="predicted"/>
<name>A0ABP7E0X1_9ACTN</name>
<evidence type="ECO:0000313" key="3">
    <source>
        <dbReference type="Proteomes" id="UP001500051"/>
    </source>
</evidence>
<sequence length="241" mass="25788">MTEAPTIADLRQRVNRMQGAAVTRQLSLLPGLSDLVSLHTGMVCCLDSPGLAMSLMAGPSRAGDWTAVVGVPEFGFDAALAFGVDLGRCIVVPEPGEHWLSVTAGLVEVTSLVLVRPPVPVSEQQAARMLARLRQKDAALLVDSGQLGDRAWPRPQRRLTVTDNRWSGLGRGHGHLQSRRVTVRSRGGGVPDRTVDLWLPDQRLDVRVETGQPSRGYETSPGYQTSPGYGTSAYGSEVAAG</sequence>
<protein>
    <recommendedName>
        <fullName evidence="4">Protein ImuA</fullName>
    </recommendedName>
</protein>
<organism evidence="2 3">
    <name type="scientific">Microlunatus aurantiacus</name>
    <dbReference type="NCBI Taxonomy" id="446786"/>
    <lineage>
        <taxon>Bacteria</taxon>
        <taxon>Bacillati</taxon>
        <taxon>Actinomycetota</taxon>
        <taxon>Actinomycetes</taxon>
        <taxon>Propionibacteriales</taxon>
        <taxon>Propionibacteriaceae</taxon>
        <taxon>Microlunatus</taxon>
    </lineage>
</organism>
<dbReference type="Proteomes" id="UP001500051">
    <property type="component" value="Unassembled WGS sequence"/>
</dbReference>
<evidence type="ECO:0000313" key="2">
    <source>
        <dbReference type="EMBL" id="GAA3712807.1"/>
    </source>
</evidence>
<evidence type="ECO:0000256" key="1">
    <source>
        <dbReference type="SAM" id="MobiDB-lite"/>
    </source>
</evidence>
<accession>A0ABP7E0X1</accession>
<keyword evidence="3" id="KW-1185">Reference proteome</keyword>
<dbReference type="EMBL" id="BAAAYX010000014">
    <property type="protein sequence ID" value="GAA3712807.1"/>
    <property type="molecule type" value="Genomic_DNA"/>
</dbReference>
<comment type="caution">
    <text evidence="2">The sequence shown here is derived from an EMBL/GenBank/DDBJ whole genome shotgun (WGS) entry which is preliminary data.</text>
</comment>
<evidence type="ECO:0008006" key="4">
    <source>
        <dbReference type="Google" id="ProtNLM"/>
    </source>
</evidence>
<feature type="region of interest" description="Disordered" evidence="1">
    <location>
        <begin position="210"/>
        <end position="241"/>
    </location>
</feature>
<gene>
    <name evidence="2" type="ORF">GCM10022204_34670</name>
</gene>
<dbReference type="RefSeq" id="WP_344813708.1">
    <property type="nucleotide sequence ID" value="NZ_BAAAYX010000014.1"/>
</dbReference>
<reference evidence="3" key="1">
    <citation type="journal article" date="2019" name="Int. J. Syst. Evol. Microbiol.">
        <title>The Global Catalogue of Microorganisms (GCM) 10K type strain sequencing project: providing services to taxonomists for standard genome sequencing and annotation.</title>
        <authorList>
            <consortium name="The Broad Institute Genomics Platform"/>
            <consortium name="The Broad Institute Genome Sequencing Center for Infectious Disease"/>
            <person name="Wu L."/>
            <person name="Ma J."/>
        </authorList>
    </citation>
    <scope>NUCLEOTIDE SEQUENCE [LARGE SCALE GENOMIC DNA]</scope>
    <source>
        <strain evidence="3">JCM 16548</strain>
    </source>
</reference>